<geneLocation type="plasmid" evidence="14 15">
    <name>unnamed2</name>
</geneLocation>
<feature type="domain" description="Pyridine nucleotide-disulphide oxidoreductase dimerisation" evidence="11">
    <location>
        <begin position="350"/>
        <end position="459"/>
    </location>
</feature>
<dbReference type="GO" id="GO:0050660">
    <property type="term" value="F:flavin adenine dinucleotide binding"/>
    <property type="evidence" value="ECO:0007669"/>
    <property type="project" value="InterPro"/>
</dbReference>
<evidence type="ECO:0000256" key="3">
    <source>
        <dbReference type="ARBA" id="ARBA00022630"/>
    </source>
</evidence>
<dbReference type="PANTHER" id="PTHR22912:SF160">
    <property type="entry name" value="DIHYDROLIPOYL DEHYDROGENASE"/>
    <property type="match status" value="1"/>
</dbReference>
<evidence type="ECO:0000256" key="10">
    <source>
        <dbReference type="RuleBase" id="RU003692"/>
    </source>
</evidence>
<dbReference type="PANTHER" id="PTHR22912">
    <property type="entry name" value="DISULFIDE OXIDOREDUCTASE"/>
    <property type="match status" value="1"/>
</dbReference>
<dbReference type="KEGG" id="hdo:MUK72_16255"/>
<proteinExistence type="inferred from homology"/>
<dbReference type="InterPro" id="IPR012999">
    <property type="entry name" value="Pyr_OxRdtase_I_AS"/>
</dbReference>
<reference evidence="13" key="3">
    <citation type="submission" date="2023-12" db="EMBL/GenBank/DDBJ databases">
        <authorList>
            <person name="Sun Q."/>
            <person name="Inoue M."/>
        </authorList>
    </citation>
    <scope>NUCLEOTIDE SEQUENCE</scope>
    <source>
        <strain evidence="13">JCM 12289</strain>
    </source>
</reference>
<keyword evidence="7" id="KW-1015">Disulfide bond</keyword>
<comment type="catalytic activity">
    <reaction evidence="9 10">
        <text>N(6)-[(R)-dihydrolipoyl]-L-lysyl-[protein] + NAD(+) = N(6)-[(R)-lipoyl]-L-lysyl-[protein] + NADH + H(+)</text>
        <dbReference type="Rhea" id="RHEA:15045"/>
        <dbReference type="Rhea" id="RHEA-COMP:10474"/>
        <dbReference type="Rhea" id="RHEA-COMP:10475"/>
        <dbReference type="ChEBI" id="CHEBI:15378"/>
        <dbReference type="ChEBI" id="CHEBI:57540"/>
        <dbReference type="ChEBI" id="CHEBI:57945"/>
        <dbReference type="ChEBI" id="CHEBI:83099"/>
        <dbReference type="ChEBI" id="CHEBI:83100"/>
        <dbReference type="EC" id="1.8.1.4"/>
    </reaction>
</comment>
<evidence type="ECO:0000256" key="2">
    <source>
        <dbReference type="ARBA" id="ARBA00012608"/>
    </source>
</evidence>
<dbReference type="Pfam" id="PF02852">
    <property type="entry name" value="Pyr_redox_dim"/>
    <property type="match status" value="1"/>
</dbReference>
<name>A0AAX3ATI5_HALDO</name>
<dbReference type="Proteomes" id="UP000830542">
    <property type="component" value="Plasmid unnamed2"/>
</dbReference>
<dbReference type="GO" id="GO:0004148">
    <property type="term" value="F:dihydrolipoyl dehydrogenase (NADH) activity"/>
    <property type="evidence" value="ECO:0007669"/>
    <property type="project" value="UniProtKB-EC"/>
</dbReference>
<evidence type="ECO:0000259" key="12">
    <source>
        <dbReference type="Pfam" id="PF07992"/>
    </source>
</evidence>
<evidence type="ECO:0000313" key="15">
    <source>
        <dbReference type="Proteomes" id="UP000830542"/>
    </source>
</evidence>
<dbReference type="PIRSF" id="PIRSF000350">
    <property type="entry name" value="Mercury_reductase_MerA"/>
    <property type="match status" value="1"/>
</dbReference>
<dbReference type="GO" id="GO:0006103">
    <property type="term" value="P:2-oxoglutarate metabolic process"/>
    <property type="evidence" value="ECO:0007669"/>
    <property type="project" value="TreeGrafter"/>
</dbReference>
<keyword evidence="4 10" id="KW-0274">FAD</keyword>
<dbReference type="AlphaFoldDB" id="A0AAX3ATI5"/>
<dbReference type="EMBL" id="BAAADN010000080">
    <property type="protein sequence ID" value="GAA0475153.1"/>
    <property type="molecule type" value="Genomic_DNA"/>
</dbReference>
<reference evidence="14" key="2">
    <citation type="submission" date="2022-04" db="EMBL/GenBank/DDBJ databases">
        <title>Sequencing and genomic assembly of Halococcus dombrowskii.</title>
        <authorList>
            <person name="Lim S.W."/>
            <person name="MacLea K.S."/>
        </authorList>
    </citation>
    <scope>NUCLEOTIDE SEQUENCE</scope>
    <source>
        <strain evidence="14">H4</strain>
        <plasmid evidence="14">unnamed2</plasmid>
    </source>
</reference>
<evidence type="ECO:0000256" key="4">
    <source>
        <dbReference type="ARBA" id="ARBA00022827"/>
    </source>
</evidence>
<dbReference type="InterPro" id="IPR006258">
    <property type="entry name" value="Lipoamide_DH"/>
</dbReference>
<dbReference type="InterPro" id="IPR036188">
    <property type="entry name" value="FAD/NAD-bd_sf"/>
</dbReference>
<keyword evidence="15" id="KW-1185">Reference proteome</keyword>
<dbReference type="EMBL" id="CP095007">
    <property type="protein sequence ID" value="UOO97000.1"/>
    <property type="molecule type" value="Genomic_DNA"/>
</dbReference>
<evidence type="ECO:0000256" key="6">
    <source>
        <dbReference type="ARBA" id="ARBA00023027"/>
    </source>
</evidence>
<sequence length="471" mass="50042">MVADGTIQTDVLVIGAGPGGYVSAIRLGQLGLDVALVERDNYGGVCLNHGCIPSKALISTTNLAHDARNAQERGINAEVSINTERMIEWKDDIVKQLTGGVEQLCRANGVELIRGTGKFVNDSEARVISDGSNAPSHIAFDHAVIATGSRSMPLPGFNFDDEPILNSREALSLEAAPEDLLIVGAGYIGLELATVFAKLGTDVTVVEMLDKILPGFENDVTSVVRQRTEELNIDLHLGEAAQEWTRTDRGTQVTTETETDNFQQYNTEKVLVAIGREPVLDSLELENVGLESNDEGFLTTNKQGRTEVESIYAIGDVAGEPMLAHKASKEGIIAAQVIAGEPIDPDYRFVPAAVFTDPEIGTVGMTQAEAENAGITPLVGKMPFSASGRAMTMGDPTGFVRIVAIKESGVLIGAQIVGPDASKIIAELSFAIEQGATLDDIAETIHIHPTLTEAVMEAAENAMGQAIHTTN</sequence>
<keyword evidence="3 10" id="KW-0285">Flavoprotein</keyword>
<evidence type="ECO:0000313" key="13">
    <source>
        <dbReference type="EMBL" id="GAA0475153.1"/>
    </source>
</evidence>
<dbReference type="PROSITE" id="PS00076">
    <property type="entry name" value="PYRIDINE_REDOX_1"/>
    <property type="match status" value="1"/>
</dbReference>
<evidence type="ECO:0000259" key="11">
    <source>
        <dbReference type="Pfam" id="PF02852"/>
    </source>
</evidence>
<organism evidence="14 15">
    <name type="scientific">Halococcus dombrowskii</name>
    <dbReference type="NCBI Taxonomy" id="179637"/>
    <lineage>
        <taxon>Archaea</taxon>
        <taxon>Methanobacteriati</taxon>
        <taxon>Methanobacteriota</taxon>
        <taxon>Stenosarchaea group</taxon>
        <taxon>Halobacteria</taxon>
        <taxon>Halobacteriales</taxon>
        <taxon>Halococcaceae</taxon>
        <taxon>Halococcus</taxon>
    </lineage>
</organism>
<dbReference type="Pfam" id="PF07992">
    <property type="entry name" value="Pyr_redox_2"/>
    <property type="match status" value="1"/>
</dbReference>
<dbReference type="InterPro" id="IPR016156">
    <property type="entry name" value="FAD/NAD-linked_Rdtase_dimer_sf"/>
</dbReference>
<dbReference type="InterPro" id="IPR004099">
    <property type="entry name" value="Pyr_nucl-diS_OxRdtase_dimer"/>
</dbReference>
<dbReference type="PRINTS" id="PR00411">
    <property type="entry name" value="PNDRDTASEI"/>
</dbReference>
<feature type="domain" description="FAD/NAD(P)-binding" evidence="12">
    <location>
        <begin position="10"/>
        <end position="331"/>
    </location>
</feature>
<keyword evidence="14" id="KW-0614">Plasmid</keyword>
<keyword evidence="6 10" id="KW-0520">NAD</keyword>
<dbReference type="FunFam" id="3.30.390.30:FF:000001">
    <property type="entry name" value="Dihydrolipoyl dehydrogenase"/>
    <property type="match status" value="1"/>
</dbReference>
<gene>
    <name evidence="14" type="primary">lpdA</name>
    <name evidence="13" type="synonym">lpdA_1</name>
    <name evidence="13" type="ORF">GCM10008985_34500</name>
    <name evidence="14" type="ORF">MUK72_16255</name>
</gene>
<reference evidence="13" key="1">
    <citation type="journal article" date="2014" name="Int. J. Syst. Evol. Microbiol.">
        <title>Complete genome sequence of Corynebacterium casei LMG S-19264T (=DSM 44701T), isolated from a smear-ripened cheese.</title>
        <authorList>
            <consortium name="US DOE Joint Genome Institute (JGI-PGF)"/>
            <person name="Walter F."/>
            <person name="Albersmeier A."/>
            <person name="Kalinowski J."/>
            <person name="Ruckert C."/>
        </authorList>
    </citation>
    <scope>NUCLEOTIDE SEQUENCE</scope>
    <source>
        <strain evidence="13">JCM 12289</strain>
    </source>
</reference>
<comment type="cofactor">
    <cofactor evidence="10">
        <name>FAD</name>
        <dbReference type="ChEBI" id="CHEBI:57692"/>
    </cofactor>
    <text evidence="10">Binds 1 FAD per subunit.</text>
</comment>
<dbReference type="InterPro" id="IPR050151">
    <property type="entry name" value="Class-I_Pyr_Nuc-Dis_Oxidored"/>
</dbReference>
<dbReference type="InterPro" id="IPR001100">
    <property type="entry name" value="Pyr_nuc-diS_OxRdtase"/>
</dbReference>
<dbReference type="SUPFAM" id="SSF51905">
    <property type="entry name" value="FAD/NAD(P)-binding domain"/>
    <property type="match status" value="1"/>
</dbReference>
<comment type="miscellaneous">
    <text evidence="10">The active site is a redox-active disulfide bond.</text>
</comment>
<dbReference type="Gene3D" id="3.30.390.30">
    <property type="match status" value="1"/>
</dbReference>
<accession>A0AAX3ATI5</accession>
<evidence type="ECO:0000256" key="7">
    <source>
        <dbReference type="ARBA" id="ARBA00023157"/>
    </source>
</evidence>
<dbReference type="Gene3D" id="3.50.50.60">
    <property type="entry name" value="FAD/NAD(P)-binding domain"/>
    <property type="match status" value="2"/>
</dbReference>
<keyword evidence="8 10" id="KW-0676">Redox-active center</keyword>
<evidence type="ECO:0000256" key="1">
    <source>
        <dbReference type="ARBA" id="ARBA00007532"/>
    </source>
</evidence>
<dbReference type="Proteomes" id="UP001500962">
    <property type="component" value="Unassembled WGS sequence"/>
</dbReference>
<evidence type="ECO:0000313" key="14">
    <source>
        <dbReference type="EMBL" id="UOO97000.1"/>
    </source>
</evidence>
<dbReference type="SUPFAM" id="SSF55424">
    <property type="entry name" value="FAD/NAD-linked reductases, dimerisation (C-terminal) domain"/>
    <property type="match status" value="1"/>
</dbReference>
<evidence type="ECO:0000256" key="5">
    <source>
        <dbReference type="ARBA" id="ARBA00023002"/>
    </source>
</evidence>
<keyword evidence="5 10" id="KW-0560">Oxidoreductase</keyword>
<dbReference type="NCBIfam" id="TIGR01350">
    <property type="entry name" value="lipoamide_DH"/>
    <property type="match status" value="1"/>
</dbReference>
<evidence type="ECO:0000256" key="8">
    <source>
        <dbReference type="ARBA" id="ARBA00023284"/>
    </source>
</evidence>
<evidence type="ECO:0000256" key="9">
    <source>
        <dbReference type="ARBA" id="ARBA00049187"/>
    </source>
</evidence>
<dbReference type="InterPro" id="IPR023753">
    <property type="entry name" value="FAD/NAD-binding_dom"/>
</dbReference>
<dbReference type="EC" id="1.8.1.4" evidence="2 10"/>
<comment type="similarity">
    <text evidence="1 10">Belongs to the class-I pyridine nucleotide-disulfide oxidoreductase family.</text>
</comment>
<protein>
    <recommendedName>
        <fullName evidence="2 10">Dihydrolipoyl dehydrogenase</fullName>
        <ecNumber evidence="2 10">1.8.1.4</ecNumber>
    </recommendedName>
</protein>
<dbReference type="PRINTS" id="PR00368">
    <property type="entry name" value="FADPNR"/>
</dbReference>